<organism evidence="2">
    <name type="scientific">Thermofilum adornatum</name>
    <dbReference type="NCBI Taxonomy" id="1365176"/>
    <lineage>
        <taxon>Archaea</taxon>
        <taxon>Thermoproteota</taxon>
        <taxon>Thermoprotei</taxon>
        <taxon>Thermofilales</taxon>
        <taxon>Thermofilaceae</taxon>
        <taxon>Thermofilum</taxon>
    </lineage>
</organism>
<proteinExistence type="predicted"/>
<dbReference type="InterPro" id="IPR010268">
    <property type="entry name" value="PaREP1"/>
</dbReference>
<evidence type="ECO:0008006" key="3">
    <source>
        <dbReference type="Google" id="ProtNLM"/>
    </source>
</evidence>
<dbReference type="Gene3D" id="1.20.120.330">
    <property type="entry name" value="Nucleotidyltransferases domain 2"/>
    <property type="match status" value="1"/>
</dbReference>
<comment type="caution">
    <text evidence="2">The sequence shown here is derived from an EMBL/GenBank/DDBJ whole genome shotgun (WGS) entry which is preliminary data.</text>
</comment>
<dbReference type="AlphaFoldDB" id="A0A7C1G9Z0"/>
<dbReference type="Pfam" id="PF05942">
    <property type="entry name" value="PaREP1"/>
    <property type="match status" value="1"/>
</dbReference>
<protein>
    <recommendedName>
        <fullName evidence="3">Superfamily I DNA and RNA helicase and helicaseubunit</fullName>
    </recommendedName>
</protein>
<sequence length="154" mass="17596">MNIVDTSKYVPQRKETPTVGRPTLDPEIKKHLDLALSFLEEGKSFVEKNPVQASEKLYKAAEESVKLLALYLGISDVLAQVRQRNRWTVTDLEKAVEAISHKLGDWFMASWDTAWALHVWGFHEAKFDSEAVKIRLPYIEKIVEEAKKIVSGEE</sequence>
<feature type="region of interest" description="Disordered" evidence="1">
    <location>
        <begin position="1"/>
        <end position="22"/>
    </location>
</feature>
<evidence type="ECO:0000256" key="1">
    <source>
        <dbReference type="SAM" id="MobiDB-lite"/>
    </source>
</evidence>
<accession>A0A7C1G9Z0</accession>
<evidence type="ECO:0000313" key="2">
    <source>
        <dbReference type="EMBL" id="HDP14787.1"/>
    </source>
</evidence>
<dbReference type="PANTHER" id="PTHR34237">
    <property type="entry name" value="PAREP8-RELATED"/>
    <property type="match status" value="1"/>
</dbReference>
<dbReference type="PANTHER" id="PTHR34237:SF4">
    <property type="entry name" value="PAREP1 FAMILY PROTEIN"/>
    <property type="match status" value="1"/>
</dbReference>
<name>A0A7C1G9Z0_9CREN</name>
<reference evidence="2" key="1">
    <citation type="journal article" date="2020" name="mSystems">
        <title>Genome- and Community-Level Interaction Insights into Carbon Utilization and Element Cycling Functions of Hydrothermarchaeota in Hydrothermal Sediment.</title>
        <authorList>
            <person name="Zhou Z."/>
            <person name="Liu Y."/>
            <person name="Xu W."/>
            <person name="Pan J."/>
            <person name="Luo Z.H."/>
            <person name="Li M."/>
        </authorList>
    </citation>
    <scope>NUCLEOTIDE SEQUENCE [LARGE SCALE GENOMIC DNA]</scope>
    <source>
        <strain evidence="2">SpSt-116</strain>
    </source>
</reference>
<dbReference type="EMBL" id="DSAY01000063">
    <property type="protein sequence ID" value="HDP14787.1"/>
    <property type="molecule type" value="Genomic_DNA"/>
</dbReference>
<gene>
    <name evidence="2" type="ORF">ENN26_03280</name>
</gene>